<dbReference type="Proteomes" id="UP000322084">
    <property type="component" value="Unassembled WGS sequence"/>
</dbReference>
<organism evidence="1 3">
    <name type="scientific">Iodidimonas gelatinilytica</name>
    <dbReference type="NCBI Taxonomy" id="1236966"/>
    <lineage>
        <taxon>Bacteria</taxon>
        <taxon>Pseudomonadati</taxon>
        <taxon>Pseudomonadota</taxon>
        <taxon>Alphaproteobacteria</taxon>
        <taxon>Iodidimonadales</taxon>
        <taxon>Iodidimonadaceae</taxon>
        <taxon>Iodidimonas</taxon>
    </lineage>
</organism>
<dbReference type="InterPro" id="IPR027417">
    <property type="entry name" value="P-loop_NTPase"/>
</dbReference>
<sequence length="345" mass="37823">MGGMGKSQQSANPKTIMIFGSPRSGTTWLGKIFDSHPQSHYLHEPEIAQPTTVPVFPPDEALAITQLATDIGGWLNARDVRTTGTRPIIRKKGESAFHHALRQANIYAFKGMERLIPSMAMAGPVLQPPSKALTLMVIKTVNMLGRATLCLQAVPRLQGIHLVRHPCGQIASIMRGIEKFGERFELSNSALPYSPMGKREGLKPQDLAHLSPVEILAWKWAAFNDAAFQSLSDSDRAIIVSYEDMTCDPLGSVQQMFTQLGLEWAPEVEAFIRASSEGTEHDSHYGLKRDPRLAALRWQSELSADTVKTIEMICRKTAVGRWAFNVGTGDMADGINKVTSSLSSG</sequence>
<dbReference type="Gene3D" id="3.40.50.300">
    <property type="entry name" value="P-loop containing nucleotide triphosphate hydrolases"/>
    <property type="match status" value="1"/>
</dbReference>
<evidence type="ECO:0000313" key="4">
    <source>
        <dbReference type="Proteomes" id="UP000325187"/>
    </source>
</evidence>
<dbReference type="GO" id="GO:0001517">
    <property type="term" value="F:N-acetylglucosamine 6-O-sulfotransferase activity"/>
    <property type="evidence" value="ECO:0007669"/>
    <property type="project" value="TreeGrafter"/>
</dbReference>
<evidence type="ECO:0000313" key="2">
    <source>
        <dbReference type="EMBL" id="GER00215.1"/>
    </source>
</evidence>
<accession>A0A5A7MKK1</accession>
<evidence type="ECO:0008006" key="5">
    <source>
        <dbReference type="Google" id="ProtNLM"/>
    </source>
</evidence>
<dbReference type="Proteomes" id="UP000325187">
    <property type="component" value="Unassembled WGS sequence"/>
</dbReference>
<protein>
    <recommendedName>
        <fullName evidence="5">Sulfotransferase</fullName>
    </recommendedName>
</protein>
<comment type="caution">
    <text evidence="1">The sequence shown here is derived from an EMBL/GenBank/DDBJ whole genome shotgun (WGS) entry which is preliminary data.</text>
</comment>
<dbReference type="EMBL" id="BKCL01000001">
    <property type="protein sequence ID" value="GEQ96460.1"/>
    <property type="molecule type" value="Genomic_DNA"/>
</dbReference>
<evidence type="ECO:0000313" key="1">
    <source>
        <dbReference type="EMBL" id="GEQ96460.1"/>
    </source>
</evidence>
<gene>
    <name evidence="1" type="ORF">JCM17844_00970</name>
    <name evidence="2" type="ORF">JCM17845_08380</name>
</gene>
<reference evidence="3 4" key="1">
    <citation type="submission" date="2019-09" db="EMBL/GenBank/DDBJ databases">
        <title>NBRP : Genome information of microbial organism related human and environment.</title>
        <authorList>
            <person name="Hattori M."/>
            <person name="Oshima K."/>
            <person name="Inaba H."/>
            <person name="Suda W."/>
            <person name="Sakamoto M."/>
            <person name="Iino T."/>
            <person name="Kitahara M."/>
            <person name="Oshida Y."/>
            <person name="Iida T."/>
            <person name="Kudo T."/>
            <person name="Itoh T."/>
            <person name="Ohkuma M."/>
        </authorList>
    </citation>
    <scope>NUCLEOTIDE SEQUENCE [LARGE SCALE GENOMIC DNA]</scope>
    <source>
        <strain evidence="1 3">Hi-2</strain>
        <strain evidence="2 4">Mie-1</strain>
    </source>
</reference>
<evidence type="ECO:0000313" key="3">
    <source>
        <dbReference type="Proteomes" id="UP000322084"/>
    </source>
</evidence>
<keyword evidence="4" id="KW-1185">Reference proteome</keyword>
<proteinExistence type="predicted"/>
<dbReference type="GO" id="GO:0006790">
    <property type="term" value="P:sulfur compound metabolic process"/>
    <property type="evidence" value="ECO:0007669"/>
    <property type="project" value="TreeGrafter"/>
</dbReference>
<name>A0A5A7MKK1_9PROT</name>
<dbReference type="PANTHER" id="PTHR10704:SF44">
    <property type="entry name" value="LD35051P-RELATED"/>
    <property type="match status" value="1"/>
</dbReference>
<dbReference type="PANTHER" id="PTHR10704">
    <property type="entry name" value="CARBOHYDRATE SULFOTRANSFERASE"/>
    <property type="match status" value="1"/>
</dbReference>
<dbReference type="AlphaFoldDB" id="A0A5A7MKK1"/>
<dbReference type="InterPro" id="IPR051135">
    <property type="entry name" value="Gal/GlcNAc/GalNAc_ST"/>
</dbReference>
<dbReference type="EMBL" id="BKCM01000003">
    <property type="protein sequence ID" value="GER00215.1"/>
    <property type="molecule type" value="Genomic_DNA"/>
</dbReference>
<dbReference type="SUPFAM" id="SSF52540">
    <property type="entry name" value="P-loop containing nucleoside triphosphate hydrolases"/>
    <property type="match status" value="1"/>
</dbReference>
<dbReference type="Pfam" id="PF13469">
    <property type="entry name" value="Sulfotransfer_3"/>
    <property type="match status" value="1"/>
</dbReference>
<accession>A0A5A7MXR3</accession>
<dbReference type="GO" id="GO:0006044">
    <property type="term" value="P:N-acetylglucosamine metabolic process"/>
    <property type="evidence" value="ECO:0007669"/>
    <property type="project" value="TreeGrafter"/>
</dbReference>